<reference evidence="2 3" key="1">
    <citation type="submission" date="2019-10" db="EMBL/GenBank/DDBJ databases">
        <title>A soil myxobacterium in the family Polyangiaceae.</title>
        <authorList>
            <person name="Li Y."/>
            <person name="Wang J."/>
        </authorList>
    </citation>
    <scope>NUCLEOTIDE SEQUENCE [LARGE SCALE GENOMIC DNA]</scope>
    <source>
        <strain evidence="2 3">DSM 14734</strain>
    </source>
</reference>
<organism evidence="2 3">
    <name type="scientific">Polyangium spumosum</name>
    <dbReference type="NCBI Taxonomy" id="889282"/>
    <lineage>
        <taxon>Bacteria</taxon>
        <taxon>Pseudomonadati</taxon>
        <taxon>Myxococcota</taxon>
        <taxon>Polyangia</taxon>
        <taxon>Polyangiales</taxon>
        <taxon>Polyangiaceae</taxon>
        <taxon>Polyangium</taxon>
    </lineage>
</organism>
<keyword evidence="1" id="KW-0812">Transmembrane</keyword>
<keyword evidence="3" id="KW-1185">Reference proteome</keyword>
<sequence length="191" mass="20459">MTLLVGLCACAPSRPPLPAAPMPAASPPEQRVFVRIDADHPTAKLVEAREENDVPVCDAPCNRVIPVRKGARYHVEAFAARPTRSFELYSPHDPVVWLDVKTTAQSKYDTIHRIFIATVITSSALVLTGAIGTPLAEAKSTQAAFSATGFAGLVLLLPVSAVLGGISLAHSTSNLTFKDPRTRPDLRGRIR</sequence>
<feature type="transmembrane region" description="Helical" evidence="1">
    <location>
        <begin position="114"/>
        <end position="136"/>
    </location>
</feature>
<proteinExistence type="predicted"/>
<protein>
    <submittedName>
        <fullName evidence="2">Uncharacterized protein</fullName>
    </submittedName>
</protein>
<dbReference type="AlphaFoldDB" id="A0A6N7PTU8"/>
<evidence type="ECO:0000256" key="1">
    <source>
        <dbReference type="SAM" id="Phobius"/>
    </source>
</evidence>
<dbReference type="EMBL" id="WJIE01000002">
    <property type="protein sequence ID" value="MRG92231.1"/>
    <property type="molecule type" value="Genomic_DNA"/>
</dbReference>
<evidence type="ECO:0000313" key="3">
    <source>
        <dbReference type="Proteomes" id="UP000440224"/>
    </source>
</evidence>
<dbReference type="RefSeq" id="WP_153819054.1">
    <property type="nucleotide sequence ID" value="NZ_WJIE01000002.1"/>
</dbReference>
<dbReference type="Proteomes" id="UP000440224">
    <property type="component" value="Unassembled WGS sequence"/>
</dbReference>
<keyword evidence="1" id="KW-0472">Membrane</keyword>
<keyword evidence="1" id="KW-1133">Transmembrane helix</keyword>
<evidence type="ECO:0000313" key="2">
    <source>
        <dbReference type="EMBL" id="MRG92231.1"/>
    </source>
</evidence>
<accession>A0A6N7PTU8</accession>
<feature type="transmembrane region" description="Helical" evidence="1">
    <location>
        <begin position="143"/>
        <end position="169"/>
    </location>
</feature>
<dbReference type="OrthoDB" id="9835662at2"/>
<name>A0A6N7PTU8_9BACT</name>
<comment type="caution">
    <text evidence="2">The sequence shown here is derived from an EMBL/GenBank/DDBJ whole genome shotgun (WGS) entry which is preliminary data.</text>
</comment>
<gene>
    <name evidence="2" type="ORF">GF068_09855</name>
</gene>